<feature type="region of interest" description="Disordered" evidence="1">
    <location>
        <begin position="25"/>
        <end position="63"/>
    </location>
</feature>
<accession>A0AA36FHQ2</accession>
<keyword evidence="3" id="KW-1185">Reference proteome</keyword>
<evidence type="ECO:0000313" key="2">
    <source>
        <dbReference type="EMBL" id="CAI9737524.1"/>
    </source>
</evidence>
<sequence>MSLRRKIWTRTVKLKRGLSFDSSLFTPRSEPPHLRRVSSGSLTSGSDESEGEPSPPLSRRGRRSAIYDAKVNGFHETKSRIGTYKIMRLAFVTVNM</sequence>
<dbReference type="AlphaFoldDB" id="A0AA36FHQ2"/>
<proteinExistence type="predicted"/>
<protein>
    <submittedName>
        <fullName evidence="2">Uncharacterized protein</fullName>
    </submittedName>
</protein>
<evidence type="ECO:0000313" key="3">
    <source>
        <dbReference type="Proteomes" id="UP001162480"/>
    </source>
</evidence>
<name>A0AA36FHQ2_OCTVU</name>
<reference evidence="2" key="1">
    <citation type="submission" date="2023-08" db="EMBL/GenBank/DDBJ databases">
        <authorList>
            <person name="Alioto T."/>
            <person name="Alioto T."/>
            <person name="Gomez Garrido J."/>
        </authorList>
    </citation>
    <scope>NUCLEOTIDE SEQUENCE</scope>
</reference>
<dbReference type="Proteomes" id="UP001162480">
    <property type="component" value="Chromosome 20"/>
</dbReference>
<evidence type="ECO:0000256" key="1">
    <source>
        <dbReference type="SAM" id="MobiDB-lite"/>
    </source>
</evidence>
<dbReference type="EMBL" id="OX597833">
    <property type="protein sequence ID" value="CAI9737524.1"/>
    <property type="molecule type" value="Genomic_DNA"/>
</dbReference>
<organism evidence="2 3">
    <name type="scientific">Octopus vulgaris</name>
    <name type="common">Common octopus</name>
    <dbReference type="NCBI Taxonomy" id="6645"/>
    <lineage>
        <taxon>Eukaryota</taxon>
        <taxon>Metazoa</taxon>
        <taxon>Spiralia</taxon>
        <taxon>Lophotrochozoa</taxon>
        <taxon>Mollusca</taxon>
        <taxon>Cephalopoda</taxon>
        <taxon>Coleoidea</taxon>
        <taxon>Octopodiformes</taxon>
        <taxon>Octopoda</taxon>
        <taxon>Incirrata</taxon>
        <taxon>Octopodidae</taxon>
        <taxon>Octopus</taxon>
    </lineage>
</organism>
<gene>
    <name evidence="2" type="ORF">OCTVUL_1B017216</name>
</gene>